<dbReference type="Proteomes" id="UP000516320">
    <property type="component" value="Chromosome"/>
</dbReference>
<feature type="compositionally biased region" description="Low complexity" evidence="2">
    <location>
        <begin position="43"/>
        <end position="54"/>
    </location>
</feature>
<keyword evidence="1" id="KW-0597">Phosphoprotein</keyword>
<evidence type="ECO:0000313" key="5">
    <source>
        <dbReference type="Proteomes" id="UP000516320"/>
    </source>
</evidence>
<dbReference type="EMBL" id="CP046884">
    <property type="protein sequence ID" value="QNQ89224.1"/>
    <property type="molecule type" value="Genomic_DNA"/>
</dbReference>
<dbReference type="InterPro" id="IPR000253">
    <property type="entry name" value="FHA_dom"/>
</dbReference>
<dbReference type="Pfam" id="PF00498">
    <property type="entry name" value="FHA"/>
    <property type="match status" value="1"/>
</dbReference>
<dbReference type="InterPro" id="IPR008984">
    <property type="entry name" value="SMAD_FHA_dom_sf"/>
</dbReference>
<dbReference type="PROSITE" id="PS50006">
    <property type="entry name" value="FHA_DOMAIN"/>
    <property type="match status" value="1"/>
</dbReference>
<reference evidence="4 5" key="1">
    <citation type="submission" date="2019-12" db="EMBL/GenBank/DDBJ databases">
        <title>Corynebacterium sp. nov., isolated from feces of the Anser Albifrons in China.</title>
        <authorList>
            <person name="Liu Q."/>
        </authorList>
    </citation>
    <scope>NUCLEOTIDE SEQUENCE [LARGE SCALE GENOMIC DNA]</scope>
    <source>
        <strain evidence="4 5">4H37-19</strain>
    </source>
</reference>
<feature type="domain" description="FHA" evidence="3">
    <location>
        <begin position="84"/>
        <end position="133"/>
    </location>
</feature>
<evidence type="ECO:0000259" key="3">
    <source>
        <dbReference type="PROSITE" id="PS50006"/>
    </source>
</evidence>
<name>A0A7H0SKZ9_9CORY</name>
<dbReference type="SUPFAM" id="SSF49879">
    <property type="entry name" value="SMAD/FHA domain"/>
    <property type="match status" value="1"/>
</dbReference>
<evidence type="ECO:0000256" key="2">
    <source>
        <dbReference type="SAM" id="MobiDB-lite"/>
    </source>
</evidence>
<proteinExistence type="predicted"/>
<dbReference type="SMART" id="SM00240">
    <property type="entry name" value="FHA"/>
    <property type="match status" value="1"/>
</dbReference>
<evidence type="ECO:0000256" key="1">
    <source>
        <dbReference type="ARBA" id="ARBA00022553"/>
    </source>
</evidence>
<dbReference type="RefSeq" id="WP_187974679.1">
    <property type="nucleotide sequence ID" value="NZ_CP046884.1"/>
</dbReference>
<protein>
    <submittedName>
        <fullName evidence="4">FHA domain-containing protein</fullName>
    </submittedName>
</protein>
<keyword evidence="5" id="KW-1185">Reference proteome</keyword>
<organism evidence="4 5">
    <name type="scientific">Corynebacterium poyangense</name>
    <dbReference type="NCBI Taxonomy" id="2684405"/>
    <lineage>
        <taxon>Bacteria</taxon>
        <taxon>Bacillati</taxon>
        <taxon>Actinomycetota</taxon>
        <taxon>Actinomycetes</taxon>
        <taxon>Mycobacteriales</taxon>
        <taxon>Corynebacteriaceae</taxon>
        <taxon>Corynebacterium</taxon>
    </lineage>
</organism>
<dbReference type="KEGG" id="cpoy:GP475_00200"/>
<dbReference type="AlphaFoldDB" id="A0A7H0SKZ9"/>
<sequence length="156" mass="17176">MESLIMLIMKIGLLVLLWFFVLMAVRAMKRDSDNVSGSLPAQGNGSVVSHGGSSIRRTPPATRLQIVEGPLQGSYLEVDQIDDIVIGRGKDCTFQVGDDYASSHHARLFKRGNDWFIEDLASRNGTYLGGYRIEQPERVAVGSDIKVGRTTVRLVP</sequence>
<gene>
    <name evidence="4" type="ORF">GP475_00200</name>
</gene>
<evidence type="ECO:0000313" key="4">
    <source>
        <dbReference type="EMBL" id="QNQ89224.1"/>
    </source>
</evidence>
<accession>A0A7H0SKZ9</accession>
<feature type="region of interest" description="Disordered" evidence="2">
    <location>
        <begin position="34"/>
        <end position="57"/>
    </location>
</feature>
<dbReference type="InterPro" id="IPR050923">
    <property type="entry name" value="Cell_Proc_Reg/RNA_Proc"/>
</dbReference>
<dbReference type="PANTHER" id="PTHR23308">
    <property type="entry name" value="NUCLEAR INHIBITOR OF PROTEIN PHOSPHATASE-1"/>
    <property type="match status" value="1"/>
</dbReference>
<dbReference type="Gene3D" id="2.60.200.20">
    <property type="match status" value="1"/>
</dbReference>